<keyword evidence="1" id="KW-1133">Transmembrane helix</keyword>
<comment type="caution">
    <text evidence="2">The sequence shown here is derived from an EMBL/GenBank/DDBJ whole genome shotgun (WGS) entry which is preliminary data.</text>
</comment>
<evidence type="ECO:0000256" key="1">
    <source>
        <dbReference type="SAM" id="Phobius"/>
    </source>
</evidence>
<evidence type="ECO:0000313" key="2">
    <source>
        <dbReference type="EMBL" id="CDL85221.1"/>
    </source>
</evidence>
<dbReference type="Proteomes" id="UP000019202">
    <property type="component" value="Unassembled WGS sequence"/>
</dbReference>
<dbReference type="STRING" id="1427518.XSR1_670012"/>
<dbReference type="EMBL" id="CBXF010000129">
    <property type="protein sequence ID" value="CDL85221.1"/>
    <property type="molecule type" value="Genomic_DNA"/>
</dbReference>
<accession>W1J5T4</accession>
<name>W1J5T4_9GAMM</name>
<keyword evidence="1" id="KW-0472">Membrane</keyword>
<sequence>MLDIRRIHYGEWQFVIRRDKKEMYFILRILFFLIFLINEGN</sequence>
<organism evidence="2 3">
    <name type="scientific">Xenorhabdus szentirmaii DSM 16338</name>
    <dbReference type="NCBI Taxonomy" id="1427518"/>
    <lineage>
        <taxon>Bacteria</taxon>
        <taxon>Pseudomonadati</taxon>
        <taxon>Pseudomonadota</taxon>
        <taxon>Gammaproteobacteria</taxon>
        <taxon>Enterobacterales</taxon>
        <taxon>Morganellaceae</taxon>
        <taxon>Xenorhabdus</taxon>
    </lineage>
</organism>
<reference evidence="2" key="1">
    <citation type="submission" date="2013-11" db="EMBL/GenBank/DDBJ databases">
        <title>Draft genome sequence and annotation of the entomopathogenic bacteria, Xenorhabdus cabanillasi strain JM26 and Xenorhabdus szentirmai strain DSM 16338.</title>
        <authorList>
            <person name="Gualtieri M."/>
            <person name="Ogier J.C."/>
            <person name="Pages S."/>
            <person name="Givaudan A."/>
            <person name="Gaudriault S."/>
        </authorList>
    </citation>
    <scope>NUCLEOTIDE SEQUENCE [LARGE SCALE GENOMIC DNA]</scope>
    <source>
        <strain evidence="2">DSM 16338</strain>
    </source>
</reference>
<protein>
    <submittedName>
        <fullName evidence="2">Uncharacterized protein</fullName>
    </submittedName>
</protein>
<gene>
    <name evidence="2" type="ORF">XSR1_670012</name>
</gene>
<keyword evidence="1" id="KW-0812">Transmembrane</keyword>
<dbReference type="AlphaFoldDB" id="W1J5T4"/>
<feature type="transmembrane region" description="Helical" evidence="1">
    <location>
        <begin position="21"/>
        <end position="38"/>
    </location>
</feature>
<evidence type="ECO:0000313" key="3">
    <source>
        <dbReference type="Proteomes" id="UP000019202"/>
    </source>
</evidence>
<proteinExistence type="predicted"/>
<keyword evidence="3" id="KW-1185">Reference proteome</keyword>